<keyword evidence="2" id="KW-1185">Reference proteome</keyword>
<comment type="caution">
    <text evidence="1">The sequence shown here is derived from an EMBL/GenBank/DDBJ whole genome shotgun (WGS) entry which is preliminary data.</text>
</comment>
<accession>A0A8H6YYN9</accession>
<evidence type="ECO:0000313" key="2">
    <source>
        <dbReference type="Proteomes" id="UP000620124"/>
    </source>
</evidence>
<dbReference type="EMBL" id="JACAZI010000002">
    <property type="protein sequence ID" value="KAF7368918.1"/>
    <property type="molecule type" value="Genomic_DNA"/>
</dbReference>
<protein>
    <submittedName>
        <fullName evidence="1">Uncharacterized protein</fullName>
    </submittedName>
</protein>
<name>A0A8H6YYN9_9AGAR</name>
<reference evidence="1" key="1">
    <citation type="submission" date="2020-05" db="EMBL/GenBank/DDBJ databases">
        <title>Mycena genomes resolve the evolution of fungal bioluminescence.</title>
        <authorList>
            <person name="Tsai I.J."/>
        </authorList>
    </citation>
    <scope>NUCLEOTIDE SEQUENCE</scope>
    <source>
        <strain evidence="1">CCC161011</strain>
    </source>
</reference>
<proteinExistence type="predicted"/>
<evidence type="ECO:0000313" key="1">
    <source>
        <dbReference type="EMBL" id="KAF7368918.1"/>
    </source>
</evidence>
<sequence length="163" mass="18191">MEDTLLTTGSRKDLLSAVESSLHSLPSLMELIITEQWVDATNEMDVQPGFEFETARRWGEISSTLDRITLSAHAMWKRIIANVWFPDFIDDNLVRAQGIKWFIKTVLTSPELPPQYLGVAYCLGGDEGMAALREAVGRHGVVPDFDIVPKDNGKPVISFPPHP</sequence>
<dbReference type="OrthoDB" id="3190489at2759"/>
<dbReference type="AlphaFoldDB" id="A0A8H6YYN9"/>
<dbReference type="Proteomes" id="UP000620124">
    <property type="component" value="Unassembled WGS sequence"/>
</dbReference>
<gene>
    <name evidence="1" type="ORF">MVEN_00217900</name>
</gene>
<organism evidence="1 2">
    <name type="scientific">Mycena venus</name>
    <dbReference type="NCBI Taxonomy" id="2733690"/>
    <lineage>
        <taxon>Eukaryota</taxon>
        <taxon>Fungi</taxon>
        <taxon>Dikarya</taxon>
        <taxon>Basidiomycota</taxon>
        <taxon>Agaricomycotina</taxon>
        <taxon>Agaricomycetes</taxon>
        <taxon>Agaricomycetidae</taxon>
        <taxon>Agaricales</taxon>
        <taxon>Marasmiineae</taxon>
        <taxon>Mycenaceae</taxon>
        <taxon>Mycena</taxon>
    </lineage>
</organism>